<feature type="region of interest" description="Disordered" evidence="1">
    <location>
        <begin position="38"/>
        <end position="57"/>
    </location>
</feature>
<dbReference type="RefSeq" id="WP_244717698.1">
    <property type="nucleotide sequence ID" value="NZ_CP095049.1"/>
</dbReference>
<reference evidence="3 4" key="1">
    <citation type="submission" date="2022-04" db="EMBL/GenBank/DDBJ databases">
        <title>Hymenobacter sp. isolated from the air.</title>
        <authorList>
            <person name="Won M."/>
            <person name="Lee C.-M."/>
            <person name="Woen H.-Y."/>
            <person name="Kwon S.-W."/>
        </authorList>
    </citation>
    <scope>NUCLEOTIDE SEQUENCE [LARGE SCALE GENOMIC DNA]</scope>
    <source>
        <strain evidence="4">5116 S-27</strain>
    </source>
</reference>
<evidence type="ECO:0000313" key="4">
    <source>
        <dbReference type="Proteomes" id="UP000831785"/>
    </source>
</evidence>
<organism evidence="3 4">
    <name type="scientific">Hymenobacter cellulosivorans</name>
    <dbReference type="NCBI Taxonomy" id="2932249"/>
    <lineage>
        <taxon>Bacteria</taxon>
        <taxon>Pseudomonadati</taxon>
        <taxon>Bacteroidota</taxon>
        <taxon>Cytophagia</taxon>
        <taxon>Cytophagales</taxon>
        <taxon>Hymenobacteraceae</taxon>
        <taxon>Hymenobacter</taxon>
    </lineage>
</organism>
<keyword evidence="4" id="KW-1185">Reference proteome</keyword>
<feature type="chain" id="PRO_5046682241" evidence="2">
    <location>
        <begin position="21"/>
        <end position="183"/>
    </location>
</feature>
<protein>
    <submittedName>
        <fullName evidence="3">Uncharacterized protein</fullName>
    </submittedName>
</protein>
<accession>A0ABY4F8P2</accession>
<proteinExistence type="predicted"/>
<name>A0ABY4F8P2_9BACT</name>
<keyword evidence="2" id="KW-0732">Signal</keyword>
<evidence type="ECO:0000256" key="2">
    <source>
        <dbReference type="SAM" id="SignalP"/>
    </source>
</evidence>
<evidence type="ECO:0000256" key="1">
    <source>
        <dbReference type="SAM" id="MobiDB-lite"/>
    </source>
</evidence>
<feature type="region of interest" description="Disordered" evidence="1">
    <location>
        <begin position="91"/>
        <end position="150"/>
    </location>
</feature>
<feature type="signal peptide" evidence="2">
    <location>
        <begin position="1"/>
        <end position="20"/>
    </location>
</feature>
<sequence>MRYFLFLALALASCVASRHAEPSDLLSMLAPSMQGGVAPDALPDSLPKQDPLSAPDDKPGFFKRAATRVGAAFSSSGKIKNSTINIQLGNGNTAATATKPGTMATGSGASATDATKAEAPVQVGQQNQATDNTKAGQRGGAAATGEGSTVTAPASSTWWKWLLGGVVLGYLGPKLLKLGGRFV</sequence>
<feature type="compositionally biased region" description="Polar residues" evidence="1">
    <location>
        <begin position="123"/>
        <end position="135"/>
    </location>
</feature>
<dbReference type="EMBL" id="CP095049">
    <property type="protein sequence ID" value="UOQ53034.1"/>
    <property type="molecule type" value="Genomic_DNA"/>
</dbReference>
<dbReference type="Proteomes" id="UP000831785">
    <property type="component" value="Chromosome"/>
</dbReference>
<evidence type="ECO:0000313" key="3">
    <source>
        <dbReference type="EMBL" id="UOQ53034.1"/>
    </source>
</evidence>
<gene>
    <name evidence="3" type="ORF">MUN80_25270</name>
</gene>
<feature type="compositionally biased region" description="Low complexity" evidence="1">
    <location>
        <begin position="101"/>
        <end position="114"/>
    </location>
</feature>